<reference evidence="3" key="1">
    <citation type="submission" date="2020-09" db="EMBL/GenBank/DDBJ databases">
        <title>Hoyosella lacisalsi sp. nov., a halotolerant actinobacterium isolated from soil of Lake Gudzhirganskoe.</title>
        <authorList>
            <person name="Yang Q."/>
            <person name="Guo P.Y."/>
            <person name="Liu S.W."/>
            <person name="Li F.N."/>
            <person name="Sun C.H."/>
        </authorList>
    </citation>
    <scope>NUCLEOTIDE SEQUENCE</scope>
    <source>
        <strain evidence="3">G463</strain>
    </source>
</reference>
<feature type="chain" id="PRO_5038992516" description="SH3b domain-containing protein" evidence="2">
    <location>
        <begin position="28"/>
        <end position="253"/>
    </location>
</feature>
<gene>
    <name evidence="3" type="ORF">HT102_09880</name>
</gene>
<evidence type="ECO:0000313" key="4">
    <source>
        <dbReference type="Proteomes" id="UP000642993"/>
    </source>
</evidence>
<dbReference type="AlphaFoldDB" id="A0A927PMT4"/>
<evidence type="ECO:0000256" key="1">
    <source>
        <dbReference type="SAM" id="MobiDB-lite"/>
    </source>
</evidence>
<evidence type="ECO:0000256" key="2">
    <source>
        <dbReference type="SAM" id="SignalP"/>
    </source>
</evidence>
<dbReference type="RefSeq" id="WP_192039256.1">
    <property type="nucleotide sequence ID" value="NZ_JACYWE010000005.1"/>
</dbReference>
<feature type="compositionally biased region" description="Low complexity" evidence="1">
    <location>
        <begin position="27"/>
        <end position="57"/>
    </location>
</feature>
<dbReference type="EMBL" id="JACYWE010000005">
    <property type="protein sequence ID" value="MBD8506796.1"/>
    <property type="molecule type" value="Genomic_DNA"/>
</dbReference>
<accession>A0A927PMT4</accession>
<evidence type="ECO:0008006" key="5">
    <source>
        <dbReference type="Google" id="ProtNLM"/>
    </source>
</evidence>
<evidence type="ECO:0000313" key="3">
    <source>
        <dbReference type="EMBL" id="MBD8506796.1"/>
    </source>
</evidence>
<comment type="caution">
    <text evidence="3">The sequence shown here is derived from an EMBL/GenBank/DDBJ whole genome shotgun (WGS) entry which is preliminary data.</text>
</comment>
<feature type="region of interest" description="Disordered" evidence="1">
    <location>
        <begin position="27"/>
        <end position="66"/>
    </location>
</feature>
<organism evidence="3 4">
    <name type="scientific">Lolliginicoccus lacisalsi</name>
    <dbReference type="NCBI Taxonomy" id="2742202"/>
    <lineage>
        <taxon>Bacteria</taxon>
        <taxon>Bacillati</taxon>
        <taxon>Actinomycetota</taxon>
        <taxon>Actinomycetes</taxon>
        <taxon>Mycobacteriales</taxon>
        <taxon>Hoyosellaceae</taxon>
        <taxon>Lolliginicoccus</taxon>
    </lineage>
</organism>
<protein>
    <recommendedName>
        <fullName evidence="5">SH3b domain-containing protein</fullName>
    </recommendedName>
</protein>
<keyword evidence="4" id="KW-1185">Reference proteome</keyword>
<dbReference type="Proteomes" id="UP000642993">
    <property type="component" value="Unassembled WGS sequence"/>
</dbReference>
<proteinExistence type="predicted"/>
<name>A0A927PMT4_9ACTN</name>
<feature type="signal peptide" evidence="2">
    <location>
        <begin position="1"/>
        <end position="27"/>
    </location>
</feature>
<dbReference type="PROSITE" id="PS51257">
    <property type="entry name" value="PROKAR_LIPOPROTEIN"/>
    <property type="match status" value="1"/>
</dbReference>
<sequence length="253" mass="25570">MMIRRAALPVLLPASLMLLIACGSDPADPGAGATATTSAAAEPATTTTAASTTTSTGLPGEPAMFGPASGDELAVIGVAHDETTEVRSVPGEDGSTVTELEPDAMGLVATGEARLLDDGTTWFEVDAPGGTGWISARDVAYLGVTDDTTSAVIDRIGRVSGESVLEVGQAVADDLASDEPPSRIVQSGPVTSGDLHEVQLDVIGLGDDSVLGYRILVFGMDDEGPDASGEVVLRTVEQTTLCARGVTGDGLCV</sequence>
<keyword evidence="2" id="KW-0732">Signal</keyword>